<dbReference type="PROSITE" id="PS01213">
    <property type="entry name" value="GLOBIN_FAM_2"/>
    <property type="match status" value="1"/>
</dbReference>
<keyword evidence="3 7" id="KW-0349">Heme</keyword>
<organism evidence="8 9">
    <name type="scientific">Cohnella pontilimi</name>
    <dbReference type="NCBI Taxonomy" id="2564100"/>
    <lineage>
        <taxon>Bacteria</taxon>
        <taxon>Bacillati</taxon>
        <taxon>Bacillota</taxon>
        <taxon>Bacilli</taxon>
        <taxon>Bacillales</taxon>
        <taxon>Paenibacillaceae</taxon>
        <taxon>Cohnella</taxon>
    </lineage>
</organism>
<dbReference type="InterPro" id="IPR012292">
    <property type="entry name" value="Globin/Proto"/>
</dbReference>
<evidence type="ECO:0000313" key="9">
    <source>
        <dbReference type="Proteomes" id="UP000309673"/>
    </source>
</evidence>
<keyword evidence="4" id="KW-0479">Metal-binding</keyword>
<dbReference type="PANTHER" id="PTHR47366">
    <property type="entry name" value="TWO-ON-TWO HEMOGLOBIN-3"/>
    <property type="match status" value="1"/>
</dbReference>
<dbReference type="PANTHER" id="PTHR47366:SF1">
    <property type="entry name" value="TWO-ON-TWO HEMOGLOBIN-3"/>
    <property type="match status" value="1"/>
</dbReference>
<evidence type="ECO:0000256" key="2">
    <source>
        <dbReference type="ARBA" id="ARBA00022448"/>
    </source>
</evidence>
<dbReference type="InterPro" id="IPR009050">
    <property type="entry name" value="Globin-like_sf"/>
</dbReference>
<dbReference type="InterPro" id="IPR044203">
    <property type="entry name" value="GlbO/GLB3-like"/>
</dbReference>
<dbReference type="InterPro" id="IPR001486">
    <property type="entry name" value="Hemoglobin_trunc"/>
</dbReference>
<dbReference type="Pfam" id="PF01152">
    <property type="entry name" value="Bac_globin"/>
    <property type="match status" value="1"/>
</dbReference>
<keyword evidence="9" id="KW-1185">Reference proteome</keyword>
<evidence type="ECO:0000256" key="6">
    <source>
        <dbReference type="ARBA" id="ARBA00034496"/>
    </source>
</evidence>
<evidence type="ECO:0000256" key="1">
    <source>
        <dbReference type="ARBA" id="ARBA00001971"/>
    </source>
</evidence>
<reference evidence="8 9" key="1">
    <citation type="submission" date="2019-04" db="EMBL/GenBank/DDBJ databases">
        <title>Cohnella sp. nov., isolated from soil.</title>
        <authorList>
            <person name="Kim W."/>
        </authorList>
    </citation>
    <scope>NUCLEOTIDE SEQUENCE [LARGE SCALE GENOMIC DNA]</scope>
    <source>
        <strain evidence="8 9">CAU 1483</strain>
    </source>
</reference>
<sequence length="143" mass="15854">MGSAESRILQGGGTTLYSNETLFDAIGGESAVRELVEKFYPKVQANPLLSPLFPEDIQPVMDKQFLFLTQFFGGPPLYSEKYGHPMMRGRHLPFPVTPKRAAAWLSCMSQALAETNISEPLQEAVIERLSGPAHHFINSEDES</sequence>
<dbReference type="Proteomes" id="UP000309673">
    <property type="component" value="Unassembled WGS sequence"/>
</dbReference>
<proteinExistence type="inferred from homology"/>
<dbReference type="AlphaFoldDB" id="A0A4U0F5F3"/>
<evidence type="ECO:0000256" key="7">
    <source>
        <dbReference type="PIRSR" id="PIRSR601486-1"/>
    </source>
</evidence>
<comment type="cofactor">
    <cofactor evidence="1">
        <name>heme</name>
        <dbReference type="ChEBI" id="CHEBI:30413"/>
    </cofactor>
</comment>
<feature type="binding site" description="distal binding residue" evidence="7">
    <location>
        <position position="134"/>
    </location>
    <ligand>
        <name>heme</name>
        <dbReference type="ChEBI" id="CHEBI:30413"/>
    </ligand>
    <ligandPart>
        <name>Fe</name>
        <dbReference type="ChEBI" id="CHEBI:18248"/>
    </ligandPart>
</feature>
<comment type="caution">
    <text evidence="8">The sequence shown here is derived from an EMBL/GenBank/DDBJ whole genome shotgun (WGS) entry which is preliminary data.</text>
</comment>
<keyword evidence="2" id="KW-0813">Transport</keyword>
<name>A0A4U0F5F3_9BACL</name>
<dbReference type="GO" id="GO:0020037">
    <property type="term" value="F:heme binding"/>
    <property type="evidence" value="ECO:0007669"/>
    <property type="project" value="InterPro"/>
</dbReference>
<dbReference type="GO" id="GO:0019825">
    <property type="term" value="F:oxygen binding"/>
    <property type="evidence" value="ECO:0007669"/>
    <property type="project" value="InterPro"/>
</dbReference>
<evidence type="ECO:0000256" key="5">
    <source>
        <dbReference type="ARBA" id="ARBA00023004"/>
    </source>
</evidence>
<dbReference type="EMBL" id="SUPK01000009">
    <property type="protein sequence ID" value="TJY39826.1"/>
    <property type="molecule type" value="Genomic_DNA"/>
</dbReference>
<dbReference type="GO" id="GO:0005344">
    <property type="term" value="F:oxygen carrier activity"/>
    <property type="evidence" value="ECO:0007669"/>
    <property type="project" value="InterPro"/>
</dbReference>
<evidence type="ECO:0000313" key="8">
    <source>
        <dbReference type="EMBL" id="TJY39826.1"/>
    </source>
</evidence>
<dbReference type="InterPro" id="IPR019795">
    <property type="entry name" value="Globin_bac-like_CS"/>
</dbReference>
<dbReference type="GO" id="GO:0046872">
    <property type="term" value="F:metal ion binding"/>
    <property type="evidence" value="ECO:0007669"/>
    <property type="project" value="UniProtKB-KW"/>
</dbReference>
<gene>
    <name evidence="8" type="ORF">E5161_17955</name>
</gene>
<comment type="similarity">
    <text evidence="6">Belongs to the truncated hemoglobin family. Group II subfamily.</text>
</comment>
<dbReference type="SUPFAM" id="SSF46458">
    <property type="entry name" value="Globin-like"/>
    <property type="match status" value="1"/>
</dbReference>
<evidence type="ECO:0000256" key="4">
    <source>
        <dbReference type="ARBA" id="ARBA00022723"/>
    </source>
</evidence>
<dbReference type="OrthoDB" id="9790913at2"/>
<evidence type="ECO:0000256" key="3">
    <source>
        <dbReference type="ARBA" id="ARBA00022617"/>
    </source>
</evidence>
<protein>
    <submittedName>
        <fullName evidence="8">Globin</fullName>
    </submittedName>
</protein>
<dbReference type="Gene3D" id="1.10.490.10">
    <property type="entry name" value="Globins"/>
    <property type="match status" value="1"/>
</dbReference>
<keyword evidence="5" id="KW-0408">Iron</keyword>
<accession>A0A4U0F5F3</accession>